<keyword evidence="4" id="KW-0328">Glycosyltransferase</keyword>
<dbReference type="EMBL" id="JBHUDG010000002">
    <property type="protein sequence ID" value="MFD1628621.1"/>
    <property type="molecule type" value="Genomic_DNA"/>
</dbReference>
<dbReference type="GO" id="GO:0016757">
    <property type="term" value="F:glycosyltransferase activity"/>
    <property type="evidence" value="ECO:0007669"/>
    <property type="project" value="UniProtKB-KW"/>
</dbReference>
<protein>
    <submittedName>
        <fullName evidence="4">Glycosyltransferase family 4 protein</fullName>
        <ecNumber evidence="4">2.4.-.-</ecNumber>
    </submittedName>
</protein>
<evidence type="ECO:0000259" key="2">
    <source>
        <dbReference type="Pfam" id="PF00534"/>
    </source>
</evidence>
<organism evidence="4 5">
    <name type="scientific">Pseudopedobacter beijingensis</name>
    <dbReference type="NCBI Taxonomy" id="1207056"/>
    <lineage>
        <taxon>Bacteria</taxon>
        <taxon>Pseudomonadati</taxon>
        <taxon>Bacteroidota</taxon>
        <taxon>Sphingobacteriia</taxon>
        <taxon>Sphingobacteriales</taxon>
        <taxon>Sphingobacteriaceae</taxon>
        <taxon>Pseudopedobacter</taxon>
    </lineage>
</organism>
<dbReference type="RefSeq" id="WP_379661005.1">
    <property type="nucleotide sequence ID" value="NZ_JBHUDG010000002.1"/>
</dbReference>
<evidence type="ECO:0000256" key="1">
    <source>
        <dbReference type="ARBA" id="ARBA00022679"/>
    </source>
</evidence>
<reference evidence="5" key="1">
    <citation type="journal article" date="2019" name="Int. J. Syst. Evol. Microbiol.">
        <title>The Global Catalogue of Microorganisms (GCM) 10K type strain sequencing project: providing services to taxonomists for standard genome sequencing and annotation.</title>
        <authorList>
            <consortium name="The Broad Institute Genomics Platform"/>
            <consortium name="The Broad Institute Genome Sequencing Center for Infectious Disease"/>
            <person name="Wu L."/>
            <person name="Ma J."/>
        </authorList>
    </citation>
    <scope>NUCLEOTIDE SEQUENCE [LARGE SCALE GENOMIC DNA]</scope>
    <source>
        <strain evidence="5">CCUG 53762</strain>
    </source>
</reference>
<comment type="caution">
    <text evidence="4">The sequence shown here is derived from an EMBL/GenBank/DDBJ whole genome shotgun (WGS) entry which is preliminary data.</text>
</comment>
<proteinExistence type="predicted"/>
<dbReference type="CDD" id="cd03801">
    <property type="entry name" value="GT4_PimA-like"/>
    <property type="match status" value="1"/>
</dbReference>
<dbReference type="Pfam" id="PF13439">
    <property type="entry name" value="Glyco_transf_4"/>
    <property type="match status" value="1"/>
</dbReference>
<dbReference type="PANTHER" id="PTHR46401:SF2">
    <property type="entry name" value="GLYCOSYLTRANSFERASE WBBK-RELATED"/>
    <property type="match status" value="1"/>
</dbReference>
<dbReference type="Proteomes" id="UP001597118">
    <property type="component" value="Unassembled WGS sequence"/>
</dbReference>
<keyword evidence="1 4" id="KW-0808">Transferase</keyword>
<dbReference type="SUPFAM" id="SSF53756">
    <property type="entry name" value="UDP-Glycosyltransferase/glycogen phosphorylase"/>
    <property type="match status" value="1"/>
</dbReference>
<dbReference type="EC" id="2.4.-.-" evidence="4"/>
<evidence type="ECO:0000313" key="4">
    <source>
        <dbReference type="EMBL" id="MFD1628621.1"/>
    </source>
</evidence>
<dbReference type="Pfam" id="PF00534">
    <property type="entry name" value="Glycos_transf_1"/>
    <property type="match status" value="1"/>
</dbReference>
<name>A0ABW4I7A3_9SPHI</name>
<gene>
    <name evidence="4" type="ORF">ACFSAH_01965</name>
</gene>
<accession>A0ABW4I7A3</accession>
<evidence type="ECO:0000259" key="3">
    <source>
        <dbReference type="Pfam" id="PF13439"/>
    </source>
</evidence>
<dbReference type="InterPro" id="IPR028098">
    <property type="entry name" value="Glyco_trans_4-like_N"/>
</dbReference>
<dbReference type="Gene3D" id="3.40.50.2000">
    <property type="entry name" value="Glycogen Phosphorylase B"/>
    <property type="match status" value="2"/>
</dbReference>
<sequence length="373" mass="42027">MLKKPNVLYLGFSAFSQFGGIEQVNKSWLYALSGLQKKGKIAVKSLLMLDQYADKRYIDNPFFTGFSGNKLKFFVYAFKSILQADHIVASHIHLAPLLYLFLGSKRIYLQVHGIEVWKELNFFQKALLKKVHLIIAVSEYTKNSIVKFHQVNPDKIKVLNNCLDPFFEAPKTFEKPQDLSLKYKLKPGQPVLFSLSRLAFSEQYKGYDKVIDALPDLKKTYPDIRYLIGGKGDSLEIERIQNKVIQLQVEGHVQLIGFIPEEVVQQHYLVSDAFVMPSLGEGFGIAFIEAAANGCQVLAGNQDGSVDAVCNGQLGILVNPNNQQEILQGLKQVLEKPIDKEKQSELALRNFSFEQYMKQIEGLLSGTDSITKG</sequence>
<feature type="domain" description="Glycosyltransferase subfamily 4-like N-terminal" evidence="3">
    <location>
        <begin position="70"/>
        <end position="165"/>
    </location>
</feature>
<keyword evidence="5" id="KW-1185">Reference proteome</keyword>
<evidence type="ECO:0000313" key="5">
    <source>
        <dbReference type="Proteomes" id="UP001597118"/>
    </source>
</evidence>
<feature type="domain" description="Glycosyl transferase family 1" evidence="2">
    <location>
        <begin position="183"/>
        <end position="344"/>
    </location>
</feature>
<dbReference type="InterPro" id="IPR001296">
    <property type="entry name" value="Glyco_trans_1"/>
</dbReference>
<dbReference type="PANTHER" id="PTHR46401">
    <property type="entry name" value="GLYCOSYLTRANSFERASE WBBK-RELATED"/>
    <property type="match status" value="1"/>
</dbReference>